<sequence>MQRFIDPRIIDLVVYKTYADLRAEAAKTYINYLWWVIDPILSMLVFYVVFGLLFQRDGEGFVAFLLIGLVVWNWYKQTVSHAGNAIMTGKGLMNQVHVPKLVFPTVTLLTDLSKFVVVFTLLLLFLWLSGYAIGTAYLALPIVLAVQLLLICCLAFLLAAAVPYLPDLRFLIENLLHLQFFLSGVFFSVKDIPEEYHAWFYLNPMASLIQDYRSILLHDTWPHWGRLALIAFFSLMAGAFAIAWIRRLDRDYPRVVT</sequence>
<dbReference type="GO" id="GO:0140359">
    <property type="term" value="F:ABC-type transporter activity"/>
    <property type="evidence" value="ECO:0007669"/>
    <property type="project" value="InterPro"/>
</dbReference>
<evidence type="ECO:0000313" key="14">
    <source>
        <dbReference type="Proteomes" id="UP000274556"/>
    </source>
</evidence>
<comment type="caution">
    <text evidence="13">The sequence shown here is derived from an EMBL/GenBank/DDBJ whole genome shotgun (WGS) entry which is preliminary data.</text>
</comment>
<evidence type="ECO:0000256" key="5">
    <source>
        <dbReference type="ARBA" id="ARBA00022597"/>
    </source>
</evidence>
<dbReference type="Proteomes" id="UP000274556">
    <property type="component" value="Unassembled WGS sequence"/>
</dbReference>
<evidence type="ECO:0000256" key="10">
    <source>
        <dbReference type="ARBA" id="ARBA00023136"/>
    </source>
</evidence>
<evidence type="ECO:0000256" key="3">
    <source>
        <dbReference type="ARBA" id="ARBA00022448"/>
    </source>
</evidence>
<proteinExistence type="inferred from homology"/>
<comment type="similarity">
    <text evidence="2 11">Belongs to the ABC-2 integral membrane protein family.</text>
</comment>
<name>A0A495V550_9GAMM</name>
<feature type="transmembrane region" description="Helical" evidence="11">
    <location>
        <begin position="139"/>
        <end position="159"/>
    </location>
</feature>
<keyword evidence="9" id="KW-0625">Polysaccharide transport</keyword>
<keyword evidence="3 11" id="KW-0813">Transport</keyword>
<dbReference type="GO" id="GO:0043190">
    <property type="term" value="C:ATP-binding cassette (ABC) transporter complex"/>
    <property type="evidence" value="ECO:0007669"/>
    <property type="project" value="InterPro"/>
</dbReference>
<keyword evidence="6 11" id="KW-0812">Transmembrane</keyword>
<dbReference type="InterPro" id="IPR013525">
    <property type="entry name" value="ABC2_TM"/>
</dbReference>
<comment type="subcellular location">
    <subcellularLocation>
        <location evidence="11">Cell inner membrane</location>
        <topology evidence="11">Multi-pass membrane protein</topology>
    </subcellularLocation>
    <subcellularLocation>
        <location evidence="1">Cell membrane</location>
        <topology evidence="1">Multi-pass membrane protein</topology>
    </subcellularLocation>
</comment>
<protein>
    <recommendedName>
        <fullName evidence="11">Transport permease protein</fullName>
    </recommendedName>
</protein>
<dbReference type="GO" id="GO:0015774">
    <property type="term" value="P:polysaccharide transport"/>
    <property type="evidence" value="ECO:0007669"/>
    <property type="project" value="UniProtKB-KW"/>
</dbReference>
<keyword evidence="7" id="KW-0972">Capsule biogenesis/degradation</keyword>
<evidence type="ECO:0000256" key="11">
    <source>
        <dbReference type="RuleBase" id="RU361157"/>
    </source>
</evidence>
<reference evidence="13 14" key="1">
    <citation type="submission" date="2018-10" db="EMBL/GenBank/DDBJ databases">
        <title>Genomic Encyclopedia of Archaeal and Bacterial Type Strains, Phase II (KMG-II): from individual species to whole genera.</title>
        <authorList>
            <person name="Goeker M."/>
        </authorList>
    </citation>
    <scope>NUCLEOTIDE SEQUENCE [LARGE SCALE GENOMIC DNA]</scope>
    <source>
        <strain evidence="13 14">DSM 235</strain>
    </source>
</reference>
<feature type="transmembrane region" description="Helical" evidence="11">
    <location>
        <begin position="171"/>
        <end position="189"/>
    </location>
</feature>
<dbReference type="AlphaFoldDB" id="A0A495V550"/>
<dbReference type="PRINTS" id="PR00164">
    <property type="entry name" value="ABC2TRNSPORT"/>
</dbReference>
<keyword evidence="14" id="KW-1185">Reference proteome</keyword>
<dbReference type="PANTHER" id="PTHR30413:SF10">
    <property type="entry name" value="CAPSULE POLYSACCHARIDE EXPORT INNER-MEMBRANE PROTEIN CTRC"/>
    <property type="match status" value="1"/>
</dbReference>
<evidence type="ECO:0000256" key="8">
    <source>
        <dbReference type="ARBA" id="ARBA00022989"/>
    </source>
</evidence>
<dbReference type="InterPro" id="IPR000412">
    <property type="entry name" value="ABC_2_transport"/>
</dbReference>
<evidence type="ECO:0000256" key="9">
    <source>
        <dbReference type="ARBA" id="ARBA00023047"/>
    </source>
</evidence>
<evidence type="ECO:0000256" key="2">
    <source>
        <dbReference type="ARBA" id="ARBA00007783"/>
    </source>
</evidence>
<feature type="transmembrane region" description="Helical" evidence="11">
    <location>
        <begin position="115"/>
        <end position="133"/>
    </location>
</feature>
<keyword evidence="10 11" id="KW-0472">Membrane</keyword>
<dbReference type="EMBL" id="RBXL01000001">
    <property type="protein sequence ID" value="RKT44449.1"/>
    <property type="molecule type" value="Genomic_DNA"/>
</dbReference>
<feature type="transmembrane region" description="Helical" evidence="11">
    <location>
        <begin position="60"/>
        <end position="75"/>
    </location>
</feature>
<feature type="domain" description="ABC transmembrane type-2" evidence="12">
    <location>
        <begin position="30"/>
        <end position="248"/>
    </location>
</feature>
<dbReference type="GO" id="GO:0015920">
    <property type="term" value="P:lipopolysaccharide transport"/>
    <property type="evidence" value="ECO:0007669"/>
    <property type="project" value="TreeGrafter"/>
</dbReference>
<gene>
    <name evidence="13" type="ORF">BDD21_1831</name>
</gene>
<dbReference type="OrthoDB" id="9796017at2"/>
<dbReference type="InterPro" id="IPR047817">
    <property type="entry name" value="ABC2_TM_bact-type"/>
</dbReference>
<evidence type="ECO:0000313" key="13">
    <source>
        <dbReference type="EMBL" id="RKT44449.1"/>
    </source>
</evidence>
<accession>A0A495V550</accession>
<keyword evidence="5" id="KW-0762">Sugar transport</keyword>
<evidence type="ECO:0000256" key="4">
    <source>
        <dbReference type="ARBA" id="ARBA00022475"/>
    </source>
</evidence>
<evidence type="ECO:0000256" key="1">
    <source>
        <dbReference type="ARBA" id="ARBA00004651"/>
    </source>
</evidence>
<dbReference type="Pfam" id="PF01061">
    <property type="entry name" value="ABC2_membrane"/>
    <property type="match status" value="1"/>
</dbReference>
<feature type="transmembrane region" description="Helical" evidence="11">
    <location>
        <begin position="224"/>
        <end position="245"/>
    </location>
</feature>
<dbReference type="PROSITE" id="PS51012">
    <property type="entry name" value="ABC_TM2"/>
    <property type="match status" value="1"/>
</dbReference>
<evidence type="ECO:0000256" key="6">
    <source>
        <dbReference type="ARBA" id="ARBA00022692"/>
    </source>
</evidence>
<keyword evidence="4 11" id="KW-1003">Cell membrane</keyword>
<dbReference type="PANTHER" id="PTHR30413">
    <property type="entry name" value="INNER MEMBRANE TRANSPORT PERMEASE"/>
    <property type="match status" value="1"/>
</dbReference>
<evidence type="ECO:0000259" key="12">
    <source>
        <dbReference type="PROSITE" id="PS51012"/>
    </source>
</evidence>
<dbReference type="RefSeq" id="WP_120796889.1">
    <property type="nucleotide sequence ID" value="NZ_RBXL01000001.1"/>
</dbReference>
<organism evidence="13 14">
    <name type="scientific">Thiocapsa rosea</name>
    <dbReference type="NCBI Taxonomy" id="69360"/>
    <lineage>
        <taxon>Bacteria</taxon>
        <taxon>Pseudomonadati</taxon>
        <taxon>Pseudomonadota</taxon>
        <taxon>Gammaproteobacteria</taxon>
        <taxon>Chromatiales</taxon>
        <taxon>Chromatiaceae</taxon>
        <taxon>Thiocapsa</taxon>
    </lineage>
</organism>
<evidence type="ECO:0000256" key="7">
    <source>
        <dbReference type="ARBA" id="ARBA00022903"/>
    </source>
</evidence>
<feature type="transmembrane region" description="Helical" evidence="11">
    <location>
        <begin position="32"/>
        <end position="54"/>
    </location>
</feature>
<keyword evidence="8 11" id="KW-1133">Transmembrane helix</keyword>